<protein>
    <recommendedName>
        <fullName evidence="3">Tyr recombinase domain-containing protein</fullName>
    </recommendedName>
</protein>
<dbReference type="STRING" id="159449.B4N89_46710"/>
<dbReference type="AlphaFoldDB" id="A0A1T3NI83"/>
<evidence type="ECO:0000313" key="2">
    <source>
        <dbReference type="Proteomes" id="UP000190037"/>
    </source>
</evidence>
<proteinExistence type="predicted"/>
<reference evidence="1 2" key="1">
    <citation type="submission" date="2017-03" db="EMBL/GenBank/DDBJ databases">
        <title>Draft genome sequence of Streptomyces scabrisporus NF3, endophyte isolated from Amphipterygium adstringens.</title>
        <authorList>
            <person name="Vazquez M."/>
            <person name="Ceapa C.D."/>
            <person name="Rodriguez Luna D."/>
            <person name="Sanchez Esquivel S."/>
        </authorList>
    </citation>
    <scope>NUCLEOTIDE SEQUENCE [LARGE SCALE GENOMIC DNA]</scope>
    <source>
        <strain evidence="1 2">NF3</strain>
    </source>
</reference>
<comment type="caution">
    <text evidence="1">The sequence shown here is derived from an EMBL/GenBank/DDBJ whole genome shotgun (WGS) entry which is preliminary data.</text>
</comment>
<evidence type="ECO:0008006" key="3">
    <source>
        <dbReference type="Google" id="ProtNLM"/>
    </source>
</evidence>
<sequence length="304" mass="34315">MALSGSWLEHTLDGRPASHAALARPFVHWFLLHRARRRASSRRHTVSSETRIRHEVRSALALMTWLDEQACRVEDLDQDLIDRRLDERPGRGALIRSFLIWTAARKLTPRLNAPRHVQQEPDDLLPEDERWRLLKRCLTDETLPRDVRAAGGLLLLFGLTTARSRHLTDEDLEERGSDTYLRLGRHPLPLPPQPAVLLHGLAERPMAKTMIPHSRTGPRLPFPGRLSDQPIRRDTLTAKLAHHGIGARPARNAALAGLANEPPAAIIAGFLGMHPNTAVRWSRFVGSDWTDYIKARPEDAGIKE</sequence>
<name>A0A1T3NI83_9ACTN</name>
<organism evidence="1 2">
    <name type="scientific">Embleya scabrispora</name>
    <dbReference type="NCBI Taxonomy" id="159449"/>
    <lineage>
        <taxon>Bacteria</taxon>
        <taxon>Bacillati</taxon>
        <taxon>Actinomycetota</taxon>
        <taxon>Actinomycetes</taxon>
        <taxon>Kitasatosporales</taxon>
        <taxon>Streptomycetaceae</taxon>
        <taxon>Embleya</taxon>
    </lineage>
</organism>
<gene>
    <name evidence="1" type="ORF">B4N89_46710</name>
</gene>
<keyword evidence="2" id="KW-1185">Reference proteome</keyword>
<dbReference type="EMBL" id="MWQN01000006">
    <property type="protein sequence ID" value="OPC76513.1"/>
    <property type="molecule type" value="Genomic_DNA"/>
</dbReference>
<dbReference type="Proteomes" id="UP000190037">
    <property type="component" value="Unassembled WGS sequence"/>
</dbReference>
<accession>A0A1T3NI83</accession>
<evidence type="ECO:0000313" key="1">
    <source>
        <dbReference type="EMBL" id="OPC76513.1"/>
    </source>
</evidence>